<dbReference type="InterPro" id="IPR009081">
    <property type="entry name" value="PP-bd_ACP"/>
</dbReference>
<dbReference type="Pfam" id="PF00501">
    <property type="entry name" value="AMP-binding"/>
    <property type="match status" value="1"/>
</dbReference>
<keyword evidence="2" id="KW-0597">Phosphoprotein</keyword>
<evidence type="ECO:0000259" key="5">
    <source>
        <dbReference type="PROSITE" id="PS50075"/>
    </source>
</evidence>
<dbReference type="Gene3D" id="3.40.50.12780">
    <property type="entry name" value="N-terminal domain of ligase-like"/>
    <property type="match status" value="1"/>
</dbReference>
<dbReference type="Proteomes" id="UP000557566">
    <property type="component" value="Unassembled WGS sequence"/>
</dbReference>
<gene>
    <name evidence="6" type="ORF">G6O67_005715</name>
</gene>
<evidence type="ECO:0000313" key="7">
    <source>
        <dbReference type="Proteomes" id="UP000557566"/>
    </source>
</evidence>
<name>A0A8H4PNH4_9HYPO</name>
<dbReference type="OrthoDB" id="3633556at2759"/>
<feature type="domain" description="Carrier" evidence="5">
    <location>
        <begin position="796"/>
        <end position="873"/>
    </location>
</feature>
<sequence length="1735" mass="190754">MDEVLTTSGAIGMDLPQHDGQLPVLFCGQHLRQSGGRGTVPPSIPVEFAICAGGLRTLVRHNARHLSKAVEPSAMRTEVSLIDRHVSPVMGEDHIARRLAAKDSGHCLISHLSPLLLQHQRVGPGRADSDTGGAQETSQLGWTSKPHWRDCRLSARNCTSCRRPRCYSRLWKSLPEKIKASPDGELSSLLSSTSRLVKRSYNSFSDFVARTTNPALRSPHSSHFITHRGLHDFAKKFRLPNCGTTRKPVVAIALPNGPLLAATCVAVTTYYTSAPINPAAGPEQFRADVTQAGAQFVLTTPADYARLQLNDAWVKCADIQVLCVEWDGGDGIELTTPSGEALPPRNEGPSPNAADDVGLILFTSGTSVFVMDSWGLDSKDVCLNMMPLYHVGGLVRNIFAPIFSGGSTVCCNAFEASLFWDVIEEVQPTWYYASPSMHTVILAQATERLSSLKRSRIRLVCNAAGGLLPSLARQLRDTFNCVVLPSYGMTECMPISTPPLDYGLDREGTSGPKCYPELRPFNADGWFDTGDLGFLDSNDYLYITGRSKEVINRGGELISPFEVENAIMTAAMTETPIRGRVSQALAFSAPHGVLQEVVAVALVTPANRPRVDLKTLQSALRSSLQQVKWPVLVAYMDDLPKRNNKVLRIQMAQRLGLPEMEDDTPYLQRHWQASCPPADSELSVPIQSSQCSVDYGMVSQALSSIVPSNLRFHCQKYTHADAFDLILAPAKSTSPKPQDDAGTELQKQLLASLHNYMTPRKFLVLPDPMPADEHGDVNETELQRTMDLLLGATLNKLDETTDGRVVKVFADVLSRHPTDIPADIDFFSLGGDSLRAGRLLSALRSTFNVQLPISLVFNQGTVRAISTYIDKVAKTGPNDYYAGRTIDCTATNSSTSPLLMALQLVPLMILYPLRRASQWTLFILALSYTQSWPTNASVPGRFVNLLLSITSARLVVQCIAPFASIAAKWIIIGRYREGLYPMWGWYHSRWWMVQKIESICGMGLLGVSERSKRIYCRLMGARVGRNVKLDGAALGEWDLLDIRDGAALTGCICRPFAAEGNTTMYLGKIVVGENSSVGTSSIVAAGSRIPPNTCIGPNSSSWEMEDAEEANRGLSLGGHAKPHWLLTLLLTMPLNLMSWVLALLPWVGGLMGMVLNEPHDHDTPLRDVLDWFTAAERVAYHYLALILRTFFAPFIVFAFTVLVKFILDVLFGKLGPSSSTNGQGAIAAWRADLMRKLMPVRKLHDLTALFGQHYEATSVAFRMLGSRIGKRVYWPGTGPSVGDYHLLDIGDDVVFGSRAHLVTSDETGSERITIGDRAMIADRVCLLPGVFIGEEATMGSGSLSRRGKSYDAGGTFVGSKAGDAVCLTTSRDHLNEKQHRTCFNPMGSDVTLTEDGLMPQEQPIRTRIQHMSSDDTLAETRKYSQNRRYEMDSDPYTSSDSDSDDNEDLPVSETGSPFGRAFYMKLAPYRVLGPFSIFCYSTFMAVFTAFYWNVSSVSSIQVVDAIMNHFVDRGSNLGAQVFFLFCLSFVAMAILTTIQAVLALAIVIAAKWVLLGQRQPGNYDWDKSSYCQRWQLFLCVERLRRQCYRGQGVLGLLTGTSWIVLYFRALGAKIGRDCAIFANGCPSLMFTEPDLITLGDRVAVDDASVVAHINTRGKFDLNRLEIGSRCVLRTGSRLLSGATMKDDSCLLEHTLIMGGDVVEERWTMQGWPAERFGGQRVAMSPEVKTPGRYST</sequence>
<comment type="caution">
    <text evidence="6">The sequence shown here is derived from an EMBL/GenBank/DDBJ whole genome shotgun (WGS) entry which is preliminary data.</text>
</comment>
<evidence type="ECO:0000313" key="6">
    <source>
        <dbReference type="EMBL" id="KAF4507039.1"/>
    </source>
</evidence>
<feature type="transmembrane region" description="Helical" evidence="4">
    <location>
        <begin position="1471"/>
        <end position="1492"/>
    </location>
</feature>
<dbReference type="SMART" id="SM00823">
    <property type="entry name" value="PKS_PP"/>
    <property type="match status" value="1"/>
</dbReference>
<keyword evidence="4" id="KW-0812">Transmembrane</keyword>
<dbReference type="PANTHER" id="PTHR43201">
    <property type="entry name" value="ACYL-COA SYNTHETASE"/>
    <property type="match status" value="1"/>
</dbReference>
<dbReference type="InterPro" id="IPR011004">
    <property type="entry name" value="Trimer_LpxA-like_sf"/>
</dbReference>
<keyword evidence="7" id="KW-1185">Reference proteome</keyword>
<accession>A0A8H4PNH4</accession>
<feature type="region of interest" description="Disordered" evidence="3">
    <location>
        <begin position="1422"/>
        <end position="1452"/>
    </location>
</feature>
<dbReference type="Gene3D" id="2.160.10.10">
    <property type="entry name" value="Hexapeptide repeat proteins"/>
    <property type="match status" value="1"/>
</dbReference>
<dbReference type="Gene3D" id="3.30.300.30">
    <property type="match status" value="1"/>
</dbReference>
<dbReference type="Gene3D" id="3.40.50.980">
    <property type="match status" value="2"/>
</dbReference>
<reference evidence="6 7" key="1">
    <citation type="journal article" date="2020" name="Genome Biol. Evol.">
        <title>A new high-quality draft genome assembly of the Chinese cordyceps Ophiocordyceps sinensis.</title>
        <authorList>
            <person name="Shu R."/>
            <person name="Zhang J."/>
            <person name="Meng Q."/>
            <person name="Zhang H."/>
            <person name="Zhou G."/>
            <person name="Li M."/>
            <person name="Wu P."/>
            <person name="Zhao Y."/>
            <person name="Chen C."/>
            <person name="Qin Q."/>
        </authorList>
    </citation>
    <scope>NUCLEOTIDE SEQUENCE [LARGE SCALE GENOMIC DNA]</scope>
    <source>
        <strain evidence="6 7">IOZ07</strain>
    </source>
</reference>
<dbReference type="Pfam" id="PF00550">
    <property type="entry name" value="PP-binding"/>
    <property type="match status" value="1"/>
</dbReference>
<dbReference type="InterPro" id="IPR045851">
    <property type="entry name" value="AMP-bd_C_sf"/>
</dbReference>
<dbReference type="Gene3D" id="1.10.1200.10">
    <property type="entry name" value="ACP-like"/>
    <property type="match status" value="1"/>
</dbReference>
<dbReference type="PROSITE" id="PS50075">
    <property type="entry name" value="CARRIER"/>
    <property type="match status" value="1"/>
</dbReference>
<evidence type="ECO:0000256" key="3">
    <source>
        <dbReference type="SAM" id="MobiDB-lite"/>
    </source>
</evidence>
<dbReference type="SUPFAM" id="SSF56801">
    <property type="entry name" value="Acetyl-CoA synthetase-like"/>
    <property type="match status" value="1"/>
</dbReference>
<evidence type="ECO:0000256" key="2">
    <source>
        <dbReference type="ARBA" id="ARBA00022553"/>
    </source>
</evidence>
<dbReference type="InterPro" id="IPR020806">
    <property type="entry name" value="PKS_PP-bd"/>
</dbReference>
<proteinExistence type="predicted"/>
<feature type="transmembrane region" description="Helical" evidence="4">
    <location>
        <begin position="1179"/>
        <end position="1207"/>
    </location>
</feature>
<feature type="compositionally biased region" description="Basic and acidic residues" evidence="3">
    <location>
        <begin position="1422"/>
        <end position="1431"/>
    </location>
</feature>
<keyword evidence="4" id="KW-1133">Transmembrane helix</keyword>
<dbReference type="InterPro" id="IPR036736">
    <property type="entry name" value="ACP-like_sf"/>
</dbReference>
<dbReference type="InterPro" id="IPR042099">
    <property type="entry name" value="ANL_N_sf"/>
</dbReference>
<feature type="compositionally biased region" description="Acidic residues" evidence="3">
    <location>
        <begin position="1441"/>
        <end position="1450"/>
    </location>
</feature>
<protein>
    <recommendedName>
        <fullName evidence="5">Carrier domain-containing protein</fullName>
    </recommendedName>
</protein>
<keyword evidence="4" id="KW-0472">Membrane</keyword>
<organism evidence="6 7">
    <name type="scientific">Ophiocordyceps sinensis</name>
    <dbReference type="NCBI Taxonomy" id="72228"/>
    <lineage>
        <taxon>Eukaryota</taxon>
        <taxon>Fungi</taxon>
        <taxon>Dikarya</taxon>
        <taxon>Ascomycota</taxon>
        <taxon>Pezizomycotina</taxon>
        <taxon>Sordariomycetes</taxon>
        <taxon>Hypocreomycetidae</taxon>
        <taxon>Hypocreales</taxon>
        <taxon>Ophiocordycipitaceae</taxon>
        <taxon>Ophiocordyceps</taxon>
    </lineage>
</organism>
<dbReference type="PANTHER" id="PTHR43201:SF10">
    <property type="entry name" value="CARRIER DOMAIN-CONTAINING PROTEIN"/>
    <property type="match status" value="1"/>
</dbReference>
<evidence type="ECO:0000256" key="1">
    <source>
        <dbReference type="ARBA" id="ARBA00022450"/>
    </source>
</evidence>
<dbReference type="InterPro" id="IPR000873">
    <property type="entry name" value="AMP-dep_synth/lig_dom"/>
</dbReference>
<feature type="transmembrane region" description="Helical" evidence="4">
    <location>
        <begin position="1592"/>
        <end position="1611"/>
    </location>
</feature>
<keyword evidence="1" id="KW-0596">Phosphopantetheine</keyword>
<evidence type="ECO:0000256" key="4">
    <source>
        <dbReference type="SAM" id="Phobius"/>
    </source>
</evidence>
<dbReference type="GO" id="GO:0031177">
    <property type="term" value="F:phosphopantetheine binding"/>
    <property type="evidence" value="ECO:0007669"/>
    <property type="project" value="InterPro"/>
</dbReference>
<dbReference type="GO" id="GO:0031956">
    <property type="term" value="F:medium-chain fatty acid-CoA ligase activity"/>
    <property type="evidence" value="ECO:0007669"/>
    <property type="project" value="TreeGrafter"/>
</dbReference>
<dbReference type="GO" id="GO:0006631">
    <property type="term" value="P:fatty acid metabolic process"/>
    <property type="evidence" value="ECO:0007669"/>
    <property type="project" value="TreeGrafter"/>
</dbReference>
<dbReference type="SUPFAM" id="SSF47336">
    <property type="entry name" value="ACP-like"/>
    <property type="match status" value="1"/>
</dbReference>
<feature type="transmembrane region" description="Helical" evidence="4">
    <location>
        <begin position="1124"/>
        <end position="1147"/>
    </location>
</feature>
<dbReference type="SUPFAM" id="SSF51161">
    <property type="entry name" value="Trimeric LpxA-like enzymes"/>
    <property type="match status" value="3"/>
</dbReference>
<dbReference type="EMBL" id="JAAVMX010000006">
    <property type="protein sequence ID" value="KAF4507039.1"/>
    <property type="molecule type" value="Genomic_DNA"/>
</dbReference>
<feature type="transmembrane region" description="Helical" evidence="4">
    <location>
        <begin position="1521"/>
        <end position="1550"/>
    </location>
</feature>